<keyword evidence="3" id="KW-1185">Reference proteome</keyword>
<feature type="compositionally biased region" description="Polar residues" evidence="1">
    <location>
        <begin position="36"/>
        <end position="51"/>
    </location>
</feature>
<dbReference type="EMBL" id="JACXVP010000010">
    <property type="protein sequence ID" value="KAG5580318.1"/>
    <property type="molecule type" value="Genomic_DNA"/>
</dbReference>
<comment type="caution">
    <text evidence="2">The sequence shown here is derived from an EMBL/GenBank/DDBJ whole genome shotgun (WGS) entry which is preliminary data.</text>
</comment>
<evidence type="ECO:0000313" key="3">
    <source>
        <dbReference type="Proteomes" id="UP000824120"/>
    </source>
</evidence>
<evidence type="ECO:0000256" key="1">
    <source>
        <dbReference type="SAM" id="MobiDB-lite"/>
    </source>
</evidence>
<organism evidence="2 3">
    <name type="scientific">Solanum commersonii</name>
    <name type="common">Commerson's wild potato</name>
    <name type="synonym">Commerson's nightshade</name>
    <dbReference type="NCBI Taxonomy" id="4109"/>
    <lineage>
        <taxon>Eukaryota</taxon>
        <taxon>Viridiplantae</taxon>
        <taxon>Streptophyta</taxon>
        <taxon>Embryophyta</taxon>
        <taxon>Tracheophyta</taxon>
        <taxon>Spermatophyta</taxon>
        <taxon>Magnoliopsida</taxon>
        <taxon>eudicotyledons</taxon>
        <taxon>Gunneridae</taxon>
        <taxon>Pentapetalae</taxon>
        <taxon>asterids</taxon>
        <taxon>lamiids</taxon>
        <taxon>Solanales</taxon>
        <taxon>Solanaceae</taxon>
        <taxon>Solanoideae</taxon>
        <taxon>Solaneae</taxon>
        <taxon>Solanum</taxon>
    </lineage>
</organism>
<accession>A0A9J5WZA3</accession>
<dbReference type="AlphaFoldDB" id="A0A9J5WZA3"/>
<evidence type="ECO:0000313" key="2">
    <source>
        <dbReference type="EMBL" id="KAG5580318.1"/>
    </source>
</evidence>
<proteinExistence type="predicted"/>
<sequence>MRQSTSQILRKSWTGFKFISPGRNRLNYGKLVSGNEATSQGLQHTTNSDNSIKPFERSEEVNFGKIANKSLDVRPHIRISPQQFHGELSTGDYSAGEEV</sequence>
<reference evidence="2 3" key="1">
    <citation type="submission" date="2020-09" db="EMBL/GenBank/DDBJ databases">
        <title>De no assembly of potato wild relative species, Solanum commersonii.</title>
        <authorList>
            <person name="Cho K."/>
        </authorList>
    </citation>
    <scope>NUCLEOTIDE SEQUENCE [LARGE SCALE GENOMIC DNA]</scope>
    <source>
        <strain evidence="2">LZ3.2</strain>
        <tissue evidence="2">Leaf</tissue>
    </source>
</reference>
<protein>
    <submittedName>
        <fullName evidence="2">Uncharacterized protein</fullName>
    </submittedName>
</protein>
<feature type="region of interest" description="Disordered" evidence="1">
    <location>
        <begin position="36"/>
        <end position="56"/>
    </location>
</feature>
<name>A0A9J5WZA3_SOLCO</name>
<dbReference type="Proteomes" id="UP000824120">
    <property type="component" value="Chromosome 10"/>
</dbReference>
<gene>
    <name evidence="2" type="ORF">H5410_050945</name>
</gene>